<evidence type="ECO:0000256" key="3">
    <source>
        <dbReference type="SAM" id="Phobius"/>
    </source>
</evidence>
<dbReference type="Proteomes" id="UP000034166">
    <property type="component" value="Unassembled WGS sequence"/>
</dbReference>
<dbReference type="EMBL" id="LAYY01000101">
    <property type="protein sequence ID" value="KKK33050.1"/>
    <property type="molecule type" value="Genomic_DNA"/>
</dbReference>
<dbReference type="AlphaFoldDB" id="A0A0M2SKD9"/>
<proteinExistence type="predicted"/>
<name>A0A0M2SKD9_9BACI</name>
<sequence>MIKNEKGLTLTELMVTLAILSFAGVLIWSVFFQGYNYSQKASAKNRLQQEGNLIITNLTSIHQTARYYKIMNNQCEIHLEITNMDDTKQNISFSDPNLCYQYNSKSSSIIEEPLPSGGKVINMDPFDKDIKLEIIVSEKKNSSNSAKIDSMLYRVKAGGN</sequence>
<dbReference type="GO" id="GO:0009986">
    <property type="term" value="C:cell surface"/>
    <property type="evidence" value="ECO:0007669"/>
    <property type="project" value="UniProtKB-SubCell"/>
</dbReference>
<dbReference type="GO" id="GO:0030420">
    <property type="term" value="P:establishment of competence for transformation"/>
    <property type="evidence" value="ECO:0007669"/>
    <property type="project" value="UniProtKB-KW"/>
</dbReference>
<keyword evidence="5" id="KW-1185">Reference proteome</keyword>
<dbReference type="OrthoDB" id="2967834at2"/>
<organism evidence="4 5">
    <name type="scientific">Mesobacillus campisalis</name>
    <dbReference type="NCBI Taxonomy" id="1408103"/>
    <lineage>
        <taxon>Bacteria</taxon>
        <taxon>Bacillati</taxon>
        <taxon>Bacillota</taxon>
        <taxon>Bacilli</taxon>
        <taxon>Bacillales</taxon>
        <taxon>Bacillaceae</taxon>
        <taxon>Mesobacillus</taxon>
    </lineage>
</organism>
<feature type="transmembrane region" description="Helical" evidence="3">
    <location>
        <begin position="13"/>
        <end position="32"/>
    </location>
</feature>
<comment type="caution">
    <text evidence="4">The sequence shown here is derived from an EMBL/GenBank/DDBJ whole genome shotgun (WGS) entry which is preliminary data.</text>
</comment>
<dbReference type="PATRIC" id="fig|1408103.3.peg.5217"/>
<protein>
    <recommendedName>
        <fullName evidence="6">Prepilin-type N-terminal cleavage/methylation domain-containing protein</fullName>
    </recommendedName>
</protein>
<evidence type="ECO:0000256" key="1">
    <source>
        <dbReference type="ARBA" id="ARBA00004241"/>
    </source>
</evidence>
<dbReference type="InterPro" id="IPR012902">
    <property type="entry name" value="N_methyl_site"/>
</dbReference>
<keyword evidence="3" id="KW-1133">Transmembrane helix</keyword>
<gene>
    <name evidence="4" type="ORF">WQ57_24180</name>
</gene>
<evidence type="ECO:0008006" key="6">
    <source>
        <dbReference type="Google" id="ProtNLM"/>
    </source>
</evidence>
<reference evidence="4 5" key="1">
    <citation type="submission" date="2015-04" db="EMBL/GenBank/DDBJ databases">
        <title>Taxonomic description and genome sequence of Bacillus campisalis sp. nov., a novel member of the genus Bacillus isolated from solar saltern.</title>
        <authorList>
            <person name="Mathan Kumar R."/>
            <person name="Kaur G."/>
            <person name="Kumar A."/>
            <person name="Singh N.K."/>
            <person name="Kaur N."/>
            <person name="Kumar N."/>
            <person name="Mayilraj S."/>
        </authorList>
    </citation>
    <scope>NUCLEOTIDE SEQUENCE [LARGE SCALE GENOMIC DNA]</scope>
    <source>
        <strain evidence="4 5">SA2-6</strain>
    </source>
</reference>
<keyword evidence="3" id="KW-0472">Membrane</keyword>
<comment type="subcellular location">
    <subcellularLocation>
        <location evidence="1">Cell surface</location>
    </subcellularLocation>
</comment>
<evidence type="ECO:0000313" key="4">
    <source>
        <dbReference type="EMBL" id="KKK33050.1"/>
    </source>
</evidence>
<accession>A0A0M2SKD9</accession>
<dbReference type="RefSeq" id="WP_046526197.1">
    <property type="nucleotide sequence ID" value="NZ_LAYY01000101.1"/>
</dbReference>
<evidence type="ECO:0000256" key="2">
    <source>
        <dbReference type="ARBA" id="ARBA00023287"/>
    </source>
</evidence>
<dbReference type="Pfam" id="PF07963">
    <property type="entry name" value="N_methyl"/>
    <property type="match status" value="1"/>
</dbReference>
<keyword evidence="2" id="KW-0178">Competence</keyword>
<keyword evidence="3" id="KW-0812">Transmembrane</keyword>
<evidence type="ECO:0000313" key="5">
    <source>
        <dbReference type="Proteomes" id="UP000034166"/>
    </source>
</evidence>
<dbReference type="NCBIfam" id="TIGR02532">
    <property type="entry name" value="IV_pilin_GFxxxE"/>
    <property type="match status" value="1"/>
</dbReference>